<keyword evidence="3" id="KW-1185">Reference proteome</keyword>
<dbReference type="InterPro" id="IPR013557">
    <property type="entry name" value="AntA/B_antirep"/>
</dbReference>
<protein>
    <recommendedName>
        <fullName evidence="1">AntA/AntB antirepressor domain-containing protein</fullName>
    </recommendedName>
</protein>
<accession>A0ABP9MRD6</accession>
<comment type="caution">
    <text evidence="2">The sequence shown here is derived from an EMBL/GenBank/DDBJ whole genome shotgun (WGS) entry which is preliminary data.</text>
</comment>
<proteinExistence type="predicted"/>
<dbReference type="EMBL" id="BAABIY010000039">
    <property type="protein sequence ID" value="GAA5100442.1"/>
    <property type="molecule type" value="Genomic_DNA"/>
</dbReference>
<name>A0ABP9MRD6_9HYPH</name>
<dbReference type="Proteomes" id="UP001501525">
    <property type="component" value="Unassembled WGS sequence"/>
</dbReference>
<sequence length="84" mass="9947">MNTLIKITEQIIDRETVQTVNARELHVFLESKQDFSTWIKKRIAAYSFLEGQDFIRFHKKNGSEQCRSSRISPHIRYGERTFNG</sequence>
<reference evidence="3" key="1">
    <citation type="journal article" date="2019" name="Int. J. Syst. Evol. Microbiol.">
        <title>The Global Catalogue of Microorganisms (GCM) 10K type strain sequencing project: providing services to taxonomists for standard genome sequencing and annotation.</title>
        <authorList>
            <consortium name="The Broad Institute Genomics Platform"/>
            <consortium name="The Broad Institute Genome Sequencing Center for Infectious Disease"/>
            <person name="Wu L."/>
            <person name="Ma J."/>
        </authorList>
    </citation>
    <scope>NUCLEOTIDE SEQUENCE [LARGE SCALE GENOMIC DNA]</scope>
    <source>
        <strain evidence="3">JCM 17706</strain>
    </source>
</reference>
<organism evidence="2 3">
    <name type="scientific">Bartonella acomydis</name>
    <dbReference type="NCBI Taxonomy" id="686234"/>
    <lineage>
        <taxon>Bacteria</taxon>
        <taxon>Pseudomonadati</taxon>
        <taxon>Pseudomonadota</taxon>
        <taxon>Alphaproteobacteria</taxon>
        <taxon>Hyphomicrobiales</taxon>
        <taxon>Bartonellaceae</taxon>
        <taxon>Bartonella</taxon>
    </lineage>
</organism>
<evidence type="ECO:0000313" key="3">
    <source>
        <dbReference type="Proteomes" id="UP001501525"/>
    </source>
</evidence>
<evidence type="ECO:0000313" key="2">
    <source>
        <dbReference type="EMBL" id="GAA5100442.1"/>
    </source>
</evidence>
<feature type="domain" description="AntA/AntB antirepressor" evidence="1">
    <location>
        <begin position="20"/>
        <end position="64"/>
    </location>
</feature>
<dbReference type="Pfam" id="PF08346">
    <property type="entry name" value="AntA"/>
    <property type="match status" value="1"/>
</dbReference>
<evidence type="ECO:0000259" key="1">
    <source>
        <dbReference type="Pfam" id="PF08346"/>
    </source>
</evidence>
<gene>
    <name evidence="2" type="ORF">GCM10023260_12300</name>
</gene>